<dbReference type="PANTHER" id="PTHR33153:SF3">
    <property type="entry name" value="TRAFFICKING PROTEIN PARTICLE COMPLEX SUBUNIT 11 DOMAIN-CONTAINING PROTEIN"/>
    <property type="match status" value="1"/>
</dbReference>
<dbReference type="Pfam" id="PF25273">
    <property type="entry name" value="DUF7869"/>
    <property type="match status" value="1"/>
</dbReference>
<feature type="compositionally biased region" description="Polar residues" evidence="1">
    <location>
        <begin position="1787"/>
        <end position="1797"/>
    </location>
</feature>
<feature type="region of interest" description="Disordered" evidence="1">
    <location>
        <begin position="626"/>
        <end position="698"/>
    </location>
</feature>
<dbReference type="EMBL" id="CAXAMM010009113">
    <property type="protein sequence ID" value="CAK9019416.1"/>
    <property type="molecule type" value="Genomic_DNA"/>
</dbReference>
<keyword evidence="4" id="KW-1185">Reference proteome</keyword>
<evidence type="ECO:0000313" key="3">
    <source>
        <dbReference type="EMBL" id="CAK9019416.1"/>
    </source>
</evidence>
<reference evidence="3 4" key="1">
    <citation type="submission" date="2024-02" db="EMBL/GenBank/DDBJ databases">
        <authorList>
            <person name="Chen Y."/>
            <person name="Shah S."/>
            <person name="Dougan E. K."/>
            <person name="Thang M."/>
            <person name="Chan C."/>
        </authorList>
    </citation>
    <scope>NUCLEOTIDE SEQUENCE [LARGE SCALE GENOMIC DNA]</scope>
</reference>
<feature type="region of interest" description="Disordered" evidence="1">
    <location>
        <begin position="841"/>
        <end position="879"/>
    </location>
</feature>
<dbReference type="InterPro" id="IPR057191">
    <property type="entry name" value="DUF7869"/>
</dbReference>
<comment type="caution">
    <text evidence="3">The sequence shown here is derived from an EMBL/GenBank/DDBJ whole genome shotgun (WGS) entry which is preliminary data.</text>
</comment>
<name>A0ABP0JYP7_9DINO</name>
<accession>A0ABP0JYP7</accession>
<feature type="region of interest" description="Disordered" evidence="1">
    <location>
        <begin position="719"/>
        <end position="741"/>
    </location>
</feature>
<feature type="domain" description="DUF7869" evidence="2">
    <location>
        <begin position="360"/>
        <end position="496"/>
    </location>
</feature>
<feature type="compositionally biased region" description="Basic and acidic residues" evidence="1">
    <location>
        <begin position="856"/>
        <end position="866"/>
    </location>
</feature>
<feature type="compositionally biased region" description="Basic residues" evidence="1">
    <location>
        <begin position="628"/>
        <end position="640"/>
    </location>
</feature>
<feature type="compositionally biased region" description="Basic and acidic residues" evidence="1">
    <location>
        <begin position="684"/>
        <end position="698"/>
    </location>
</feature>
<protein>
    <recommendedName>
        <fullName evidence="2">DUF7869 domain-containing protein</fullName>
    </recommendedName>
</protein>
<feature type="region of interest" description="Disordered" evidence="1">
    <location>
        <begin position="1963"/>
        <end position="1982"/>
    </location>
</feature>
<feature type="compositionally biased region" description="Low complexity" evidence="1">
    <location>
        <begin position="656"/>
        <end position="682"/>
    </location>
</feature>
<dbReference type="PANTHER" id="PTHR33153">
    <property type="entry name" value="MYND-TYPE DOMAIN-CONTAINING PROTEIN"/>
    <property type="match status" value="1"/>
</dbReference>
<gene>
    <name evidence="3" type="ORF">SCF082_LOCUS14498</name>
</gene>
<evidence type="ECO:0000313" key="4">
    <source>
        <dbReference type="Proteomes" id="UP001642464"/>
    </source>
</evidence>
<proteinExistence type="predicted"/>
<dbReference type="Proteomes" id="UP001642464">
    <property type="component" value="Unassembled WGS sequence"/>
</dbReference>
<feature type="region of interest" description="Disordered" evidence="1">
    <location>
        <begin position="1786"/>
        <end position="1816"/>
    </location>
</feature>
<organism evidence="3 4">
    <name type="scientific">Durusdinium trenchii</name>
    <dbReference type="NCBI Taxonomy" id="1381693"/>
    <lineage>
        <taxon>Eukaryota</taxon>
        <taxon>Sar</taxon>
        <taxon>Alveolata</taxon>
        <taxon>Dinophyceae</taxon>
        <taxon>Suessiales</taxon>
        <taxon>Symbiodiniaceae</taxon>
        <taxon>Durusdinium</taxon>
    </lineage>
</organism>
<evidence type="ECO:0000256" key="1">
    <source>
        <dbReference type="SAM" id="MobiDB-lite"/>
    </source>
</evidence>
<evidence type="ECO:0000259" key="2">
    <source>
        <dbReference type="Pfam" id="PF25273"/>
    </source>
</evidence>
<sequence length="2037" mass="226414">MPGSEDPPSLPSDVASECERHGSDASVCLPSDVESSEGCSAGQKHCTCKLRCFSKFPKETVEQHRLEALKDQSGRQQQVFHMVKKFVDDLASSTAKIPWCIGATKVCRPFWEHYHAVGHKAIDDMVKLAKAGHACVPERGPRLPREKPRMDEADLFFLSLYQGTAEPTPLEDGKDHVEELPDQGGQHEVIDDVNHPLYALSVGVSPDQNVVPKRFLNQENLASLWHVYENQKAGDAGKLSRDTFTKAFQRHWKKILIFKGEGQGVRCNLCAELDQERSQCVTKKEREEIDLRKQHHLARTAADRSVNVRGNRMSKEAATYEENQAAGRVCKMLIDGMDQAKFRCPRNLRASATFANLSRPPLHMTGCVLIGVVETFYLLEADTKKDSNMVATCLAHCLDKGRRALELKGAGYGLPRHLIIAADNCSRENKNMHLATFGAYLISKGHFDSVEFQFMLTGHTKNELDQRFSSVATTLRQASTLESPSQFSNWLSSHLEPVLGSQLCVEVLSATYISSASPSQSPQLMLPAHLHKKLKQDDLQVSERRKWSEEVLIDYRKAAKAVAADPWRLFEAQKWLEDLCDENQAMTEKQPPLLAMVHEDGQFQDHCLLPDFEDLFIEDPKPREIKVGKGKAKAAPKKRPAAAVERAAEDPTPYKRPAAAAGVLRRPAAGEAMSEGEAGVEGPAAREADHPPADDQARAFDMPKPAAAVMKRPARHVKQHVAKRPASLADSELDGSEKNQEGQTYQDFVADCALEYREYKDDTTSYKTFNPETGKQLCECLGGGRLEEDLWSVALYGGGHVLEGAPSNWPAEHSQVESARGWAAKQTLYIVDKLEKERKRAKTVKLESSGTEPTDDDGHLLDKADGSGEPTGPTGALSQKGAVVNGVGSKLPFTMLPTLFATCLESFEKGGEDVEMLAHAPLEPNQKWVDMMKEALDGQPGGPAVYLTKLFPSDVEKTSFSKWLFPERSDICYHHKSEIPHVQEQQMAQTPPLALHIAAFGWEDGCGVKPPPGRDLALQLMDWFCKDGFVTSGEPILIAQPLGLQTSVLEAPWQGSDDTSADQCLKPFTVGYIKGRARMTSILALLGLIYSHEESFDFRSQWPQLYDSLSVIWVHHLRQSTKEDEVLCNMKLSMRGSLRKACNVVQMASMIKRLMAEGGTDYPSFVRRFNSQTVQSHQIRGRKAAALKLLFESDVLDAILTHVNNLGWPDSAWTEENLSSKRLFTGHQFPAKTKKWMCRVRVTDDSLRLMTSRVHFTKEHPVPNMPSKKDDSGAMEAVAEKAAALTSLAAEFCSEHPVSIEVVREKVLEEWARGCERIDCELTAALLEKNEGFQVGQSMPCFKALLEDNIFKAPVSSTQEVALRSALKKDEYEMVIKKMDYDRKVYEIWQQKCTSVSVARQHARQEHFVAEHAKVVESVEGFVDGCVRLPCWENMKGADSLIPQILAFRQDMLKKLRTQSTAAVDVPTVVLMNWTAPCLLAASRQKDHSNVLAWALHDNTNSCGVIFSPTFSWNKGKTFLEEHAAMQVLLSGGHNLDFQFSLLFSERCDQRDTRPLLYPARFAFPGYVVDLQKSNLFFQSELRKAGRTEPCKQLPAKDLKEMEDLAADSLPTSTSSNFISGAAKHCQLGLPAAEEVIRKIFAGPDLEQVPAVIVLDLFPRVGDFTHAFCKVRSSIPGTSIFYVGVVEKAKDLEWLRVSLVDDLVEKAKGGQFQFPGQRAYQKDIPSDLLEALPQFPILNLLVTSGEGEFRKLQIPKPLVQKWRTDSDFGDEFGTWLDNFCEKYSVAENEQTSQTSPNKNKRDGEEPENPTPVKKNKVEEVGPEFILANDKVQETLLFEAKLQGKDSLSFQIRTGHQLFVVNSTPSELSVKPGTALVGFGRGSFKLVKDNEVLSEKAMVFEMSSESLVSLNGVVSTVSEVLAKQRETKPSAEVCYHKATLVPDKLGVYDFRVTHKVAFVPAAAGKNDADQGSGTGKDDPVSASNIAAREPSSTFQGMHSMSLVWHVKWTVKGLQPVKVMLHCMKQLVLPAGQCCKVRT</sequence>